<gene>
    <name evidence="2" type="ORF">PLOB_00003529</name>
</gene>
<organism evidence="2 3">
    <name type="scientific">Porites lobata</name>
    <dbReference type="NCBI Taxonomy" id="104759"/>
    <lineage>
        <taxon>Eukaryota</taxon>
        <taxon>Metazoa</taxon>
        <taxon>Cnidaria</taxon>
        <taxon>Anthozoa</taxon>
        <taxon>Hexacorallia</taxon>
        <taxon>Scleractinia</taxon>
        <taxon>Fungiina</taxon>
        <taxon>Poritidae</taxon>
        <taxon>Porites</taxon>
    </lineage>
</organism>
<dbReference type="InterPro" id="IPR019080">
    <property type="entry name" value="YqaJ_viral_recombinase"/>
</dbReference>
<dbReference type="InterPro" id="IPR011604">
    <property type="entry name" value="PDDEXK-like_dom_sf"/>
</dbReference>
<evidence type="ECO:0000313" key="2">
    <source>
        <dbReference type="EMBL" id="CAH3159191.1"/>
    </source>
</evidence>
<evidence type="ECO:0000259" key="1">
    <source>
        <dbReference type="Pfam" id="PF09588"/>
    </source>
</evidence>
<dbReference type="EMBL" id="CALNXK010000113">
    <property type="protein sequence ID" value="CAH3159191.1"/>
    <property type="molecule type" value="Genomic_DNA"/>
</dbReference>
<dbReference type="InterPro" id="IPR011335">
    <property type="entry name" value="Restrct_endonuc-II-like"/>
</dbReference>
<reference evidence="2 3" key="1">
    <citation type="submission" date="2022-05" db="EMBL/GenBank/DDBJ databases">
        <authorList>
            <consortium name="Genoscope - CEA"/>
            <person name="William W."/>
        </authorList>
    </citation>
    <scope>NUCLEOTIDE SEQUENCE [LARGE SCALE GENOMIC DNA]</scope>
</reference>
<evidence type="ECO:0000313" key="3">
    <source>
        <dbReference type="Proteomes" id="UP001159405"/>
    </source>
</evidence>
<keyword evidence="3" id="KW-1185">Reference proteome</keyword>
<sequence>MAYDASKGHNIPALNHGKEYELIAKEKYISLMKCNHKEFTLSESGLFVDPSRPYLGSSPDLLVYCSGCGMGLSEMKIPFSIVNEMLSAKNLPYLVEHDNVTMLRKEHAYYAQIQGQLALPGRTYCDFFVFTRVGSLCGEFILMRVIGIS</sequence>
<name>A0ABN8QBY7_9CNID</name>
<dbReference type="SUPFAM" id="SSF52980">
    <property type="entry name" value="Restriction endonuclease-like"/>
    <property type="match status" value="1"/>
</dbReference>
<feature type="domain" description="YqaJ viral recombinase" evidence="1">
    <location>
        <begin position="8"/>
        <end position="121"/>
    </location>
</feature>
<dbReference type="PANTHER" id="PTHR47526:SF3">
    <property type="entry name" value="PHD-TYPE DOMAIN-CONTAINING PROTEIN"/>
    <property type="match status" value="1"/>
</dbReference>
<accession>A0ABN8QBY7</accession>
<dbReference type="Gene3D" id="3.90.320.10">
    <property type="match status" value="1"/>
</dbReference>
<proteinExistence type="predicted"/>
<dbReference type="Pfam" id="PF09588">
    <property type="entry name" value="YqaJ"/>
    <property type="match status" value="1"/>
</dbReference>
<dbReference type="PANTHER" id="PTHR47526">
    <property type="entry name" value="ATP-DEPENDENT DNA HELICASE"/>
    <property type="match status" value="1"/>
</dbReference>
<dbReference type="CDD" id="cd22343">
    <property type="entry name" value="PDDEXK_lambda_exonuclease-like"/>
    <property type="match status" value="1"/>
</dbReference>
<comment type="caution">
    <text evidence="2">The sequence shown here is derived from an EMBL/GenBank/DDBJ whole genome shotgun (WGS) entry which is preliminary data.</text>
</comment>
<protein>
    <recommendedName>
        <fullName evidence="1">YqaJ viral recombinase domain-containing protein</fullName>
    </recommendedName>
</protein>
<dbReference type="Proteomes" id="UP001159405">
    <property type="component" value="Unassembled WGS sequence"/>
</dbReference>